<dbReference type="Proteomes" id="UP000254939">
    <property type="component" value="Unassembled WGS sequence"/>
</dbReference>
<dbReference type="PANTHER" id="PTHR30537">
    <property type="entry name" value="HTH-TYPE TRANSCRIPTIONAL REGULATOR"/>
    <property type="match status" value="1"/>
</dbReference>
<dbReference type="GO" id="GO:0043565">
    <property type="term" value="F:sequence-specific DNA binding"/>
    <property type="evidence" value="ECO:0007669"/>
    <property type="project" value="TreeGrafter"/>
</dbReference>
<evidence type="ECO:0000313" key="4">
    <source>
        <dbReference type="Proteomes" id="UP000254939"/>
    </source>
</evidence>
<accession>A0A370KII6</accession>
<dbReference type="AlphaFoldDB" id="A0A370KII6"/>
<dbReference type="EMBL" id="NAAC01000031">
    <property type="protein sequence ID" value="RDJ05718.1"/>
    <property type="molecule type" value="Genomic_DNA"/>
</dbReference>
<dbReference type="InterPro" id="IPR058163">
    <property type="entry name" value="LysR-type_TF_proteobact-type"/>
</dbReference>
<dbReference type="PANTHER" id="PTHR30537:SF3">
    <property type="entry name" value="TRANSCRIPTIONAL REGULATORY PROTEIN"/>
    <property type="match status" value="1"/>
</dbReference>
<evidence type="ECO:0000259" key="2">
    <source>
        <dbReference type="Pfam" id="PF03466"/>
    </source>
</evidence>
<dbReference type="OrthoDB" id="9787460at2"/>
<feature type="domain" description="LysR substrate-binding" evidence="2">
    <location>
        <begin position="2"/>
        <end position="178"/>
    </location>
</feature>
<dbReference type="Pfam" id="PF03466">
    <property type="entry name" value="LysR_substrate"/>
    <property type="match status" value="1"/>
</dbReference>
<evidence type="ECO:0000256" key="1">
    <source>
        <dbReference type="ARBA" id="ARBA00009437"/>
    </source>
</evidence>
<proteinExistence type="inferred from homology"/>
<comment type="similarity">
    <text evidence="1">Belongs to the LysR transcriptional regulatory family.</text>
</comment>
<dbReference type="GO" id="GO:0006351">
    <property type="term" value="P:DNA-templated transcription"/>
    <property type="evidence" value="ECO:0007669"/>
    <property type="project" value="TreeGrafter"/>
</dbReference>
<dbReference type="RefSeq" id="WP_114714945.1">
    <property type="nucleotide sequence ID" value="NZ_KZ857266.1"/>
</dbReference>
<dbReference type="Gene3D" id="3.40.190.290">
    <property type="match status" value="1"/>
</dbReference>
<sequence>MLATHLLTERLRLFREKYPDILLSLSAQAQRVSLSRREADVAVRFVRPDETGSVMRKIGTMAFGLYAHRSYAHLATPERWEFIAWDQTFADTQAQSWLLGIAGGRQVVCELTYSSEQLIAVRAGVGVAGLPCFIGDRDRDLVWIDERAPYFARDIWLVVQSDLHKTPPVRAVMDFMVAVVSEHPDLASR</sequence>
<organism evidence="3 4">
    <name type="scientific">Rhizobium grahamii</name>
    <dbReference type="NCBI Taxonomy" id="1120045"/>
    <lineage>
        <taxon>Bacteria</taxon>
        <taxon>Pseudomonadati</taxon>
        <taxon>Pseudomonadota</taxon>
        <taxon>Alphaproteobacteria</taxon>
        <taxon>Hyphomicrobiales</taxon>
        <taxon>Rhizobiaceae</taxon>
        <taxon>Rhizobium/Agrobacterium group</taxon>
        <taxon>Rhizobium</taxon>
    </lineage>
</organism>
<comment type="caution">
    <text evidence="3">The sequence shown here is derived from an EMBL/GenBank/DDBJ whole genome shotgun (WGS) entry which is preliminary data.</text>
</comment>
<dbReference type="SUPFAM" id="SSF53850">
    <property type="entry name" value="Periplasmic binding protein-like II"/>
    <property type="match status" value="1"/>
</dbReference>
<name>A0A370KII6_9HYPH</name>
<protein>
    <recommendedName>
        <fullName evidence="2">LysR substrate-binding domain-containing protein</fullName>
    </recommendedName>
</protein>
<gene>
    <name evidence="3" type="ORF">B5K06_25060</name>
</gene>
<dbReference type="GO" id="GO:0003700">
    <property type="term" value="F:DNA-binding transcription factor activity"/>
    <property type="evidence" value="ECO:0007669"/>
    <property type="project" value="TreeGrafter"/>
</dbReference>
<evidence type="ECO:0000313" key="3">
    <source>
        <dbReference type="EMBL" id="RDJ05718.1"/>
    </source>
</evidence>
<reference evidence="3 4" key="1">
    <citation type="submission" date="2017-03" db="EMBL/GenBank/DDBJ databases">
        <title>Genome analysis of Rhizobial strains effectives or ineffectives for nitrogen fixation isolated from bean seeds.</title>
        <authorList>
            <person name="Peralta H."/>
            <person name="Aguilar-Vera A."/>
            <person name="Mora Y."/>
            <person name="Vargas-Lagunas C."/>
            <person name="Girard L."/>
            <person name="Mora J."/>
        </authorList>
    </citation>
    <scope>NUCLEOTIDE SEQUENCE [LARGE SCALE GENOMIC DNA]</scope>
    <source>
        <strain evidence="3 4">CCGM3</strain>
    </source>
</reference>
<dbReference type="InterPro" id="IPR005119">
    <property type="entry name" value="LysR_subst-bd"/>
</dbReference>